<reference evidence="6 7" key="1">
    <citation type="submission" date="2021-03" db="EMBL/GenBank/DDBJ databases">
        <title>novel species isolated from a fishpond in China.</title>
        <authorList>
            <person name="Lu H."/>
            <person name="Cai Z."/>
        </authorList>
    </citation>
    <scope>NUCLEOTIDE SEQUENCE [LARGE SCALE GENOMIC DNA]</scope>
    <source>
        <strain evidence="6 7">H41</strain>
    </source>
</reference>
<protein>
    <submittedName>
        <fullName evidence="6">LysR family transcriptional regulator</fullName>
    </submittedName>
</protein>
<dbReference type="RefSeq" id="WP_206579500.1">
    <property type="nucleotide sequence ID" value="NZ_JAFKCT010000008.1"/>
</dbReference>
<dbReference type="InterPro" id="IPR005119">
    <property type="entry name" value="LysR_subst-bd"/>
</dbReference>
<evidence type="ECO:0000259" key="5">
    <source>
        <dbReference type="PROSITE" id="PS50931"/>
    </source>
</evidence>
<organism evidence="6 7">
    <name type="scientific">Algoriphagus oliviformis</name>
    <dbReference type="NCBI Taxonomy" id="2811231"/>
    <lineage>
        <taxon>Bacteria</taxon>
        <taxon>Pseudomonadati</taxon>
        <taxon>Bacteroidota</taxon>
        <taxon>Cytophagia</taxon>
        <taxon>Cytophagales</taxon>
        <taxon>Cyclobacteriaceae</taxon>
        <taxon>Algoriphagus</taxon>
    </lineage>
</organism>
<accession>A0ABS3C831</accession>
<dbReference type="SUPFAM" id="SSF53850">
    <property type="entry name" value="Periplasmic binding protein-like II"/>
    <property type="match status" value="1"/>
</dbReference>
<dbReference type="PANTHER" id="PTHR30346:SF30">
    <property type="entry name" value="SMALL NEUTRAL PROTEASE REGULATORY PROTEIN"/>
    <property type="match status" value="1"/>
</dbReference>
<dbReference type="SUPFAM" id="SSF46785">
    <property type="entry name" value="Winged helix' DNA-binding domain"/>
    <property type="match status" value="1"/>
</dbReference>
<name>A0ABS3C831_9BACT</name>
<keyword evidence="2" id="KW-0805">Transcription regulation</keyword>
<sequence>MELRHLIYFQAVAEELNYRKAAERLFISQPGLSRQIKQLEEMLGVQLFDRDKKHVELTVPGAFFKGEVDFVINHLEAAKTQLKLIASGKVGELRIGFLGSASNRILPDLLARLNAEQPGISASLEELSNAVQVEMIQKDKLDLGFVRLASVPEDLEMRAVFRDSFSLVVPANHPVEEADFRSVSQFAEESFILFSSDYSNYYYEQIMGICRDAGFSPKIRHKSVHALTIFRLVENGLGVAIVPSSLGVGYDLNVRFMEIRGISQFTELSVIWKPGNRNPALKKALPLVIKRTG</sequence>
<evidence type="ECO:0000256" key="3">
    <source>
        <dbReference type="ARBA" id="ARBA00023125"/>
    </source>
</evidence>
<dbReference type="Gene3D" id="3.40.190.10">
    <property type="entry name" value="Periplasmic binding protein-like II"/>
    <property type="match status" value="2"/>
</dbReference>
<comment type="similarity">
    <text evidence="1">Belongs to the LysR transcriptional regulatory family.</text>
</comment>
<keyword evidence="4" id="KW-0804">Transcription</keyword>
<dbReference type="Proteomes" id="UP000664317">
    <property type="component" value="Unassembled WGS sequence"/>
</dbReference>
<dbReference type="Pfam" id="PF03466">
    <property type="entry name" value="LysR_substrate"/>
    <property type="match status" value="1"/>
</dbReference>
<evidence type="ECO:0000313" key="7">
    <source>
        <dbReference type="Proteomes" id="UP000664317"/>
    </source>
</evidence>
<proteinExistence type="inferred from homology"/>
<evidence type="ECO:0000256" key="2">
    <source>
        <dbReference type="ARBA" id="ARBA00023015"/>
    </source>
</evidence>
<keyword evidence="7" id="KW-1185">Reference proteome</keyword>
<comment type="caution">
    <text evidence="6">The sequence shown here is derived from an EMBL/GenBank/DDBJ whole genome shotgun (WGS) entry which is preliminary data.</text>
</comment>
<gene>
    <name evidence="6" type="ORF">J0A68_17375</name>
</gene>
<dbReference type="InterPro" id="IPR036388">
    <property type="entry name" value="WH-like_DNA-bd_sf"/>
</dbReference>
<dbReference type="PANTHER" id="PTHR30346">
    <property type="entry name" value="TRANSCRIPTIONAL DUAL REGULATOR HCAR-RELATED"/>
    <property type="match status" value="1"/>
</dbReference>
<evidence type="ECO:0000256" key="1">
    <source>
        <dbReference type="ARBA" id="ARBA00009437"/>
    </source>
</evidence>
<feature type="domain" description="HTH lysR-type" evidence="5">
    <location>
        <begin position="1"/>
        <end position="58"/>
    </location>
</feature>
<dbReference type="PRINTS" id="PR00039">
    <property type="entry name" value="HTHLYSR"/>
</dbReference>
<dbReference type="InterPro" id="IPR036390">
    <property type="entry name" value="WH_DNA-bd_sf"/>
</dbReference>
<keyword evidence="3" id="KW-0238">DNA-binding</keyword>
<dbReference type="Pfam" id="PF00126">
    <property type="entry name" value="HTH_1"/>
    <property type="match status" value="1"/>
</dbReference>
<dbReference type="Gene3D" id="1.10.10.10">
    <property type="entry name" value="Winged helix-like DNA-binding domain superfamily/Winged helix DNA-binding domain"/>
    <property type="match status" value="1"/>
</dbReference>
<dbReference type="EMBL" id="JAFKCT010000008">
    <property type="protein sequence ID" value="MBN7812729.1"/>
    <property type="molecule type" value="Genomic_DNA"/>
</dbReference>
<evidence type="ECO:0000256" key="4">
    <source>
        <dbReference type="ARBA" id="ARBA00023163"/>
    </source>
</evidence>
<dbReference type="PROSITE" id="PS50931">
    <property type="entry name" value="HTH_LYSR"/>
    <property type="match status" value="1"/>
</dbReference>
<evidence type="ECO:0000313" key="6">
    <source>
        <dbReference type="EMBL" id="MBN7812729.1"/>
    </source>
</evidence>
<dbReference type="InterPro" id="IPR000847">
    <property type="entry name" value="LysR_HTH_N"/>
</dbReference>